<dbReference type="AlphaFoldDB" id="A0A0P5S463"/>
<accession>A0A0P5S463</accession>
<reference evidence="1" key="1">
    <citation type="submission" date="2015-10" db="EMBL/GenBank/DDBJ databases">
        <title>EvidentialGene: Evidence-directed Construction of Complete mRNA Transcriptomes without Genomes.</title>
        <authorList>
            <person name="Gilbert D.G."/>
        </authorList>
    </citation>
    <scope>NUCLEOTIDE SEQUENCE</scope>
</reference>
<proteinExistence type="predicted"/>
<evidence type="ECO:0000313" key="1">
    <source>
        <dbReference type="EMBL" id="JAL59063.1"/>
    </source>
</evidence>
<protein>
    <submittedName>
        <fullName evidence="1">Uncharacterized protein</fullName>
    </submittedName>
</protein>
<name>A0A0P5S463_9CRUS</name>
<sequence length="146" mass="16867">MFDSISFWRWRFHLLSLNLGVVISSLALSDKSCIRSKVQKFARALPKKLPATSSMCPSSTYCRVHFPTIIHFLEVVSSFALTFRQHRHYREARSKSLSFSCQYSFLLSISPSFYSPYSLVSSYFYVIFSIRFGTSRLRVSINGIVH</sequence>
<organism evidence="1">
    <name type="scientific">Daphnia magna</name>
    <dbReference type="NCBI Taxonomy" id="35525"/>
    <lineage>
        <taxon>Eukaryota</taxon>
        <taxon>Metazoa</taxon>
        <taxon>Ecdysozoa</taxon>
        <taxon>Arthropoda</taxon>
        <taxon>Crustacea</taxon>
        <taxon>Branchiopoda</taxon>
        <taxon>Diplostraca</taxon>
        <taxon>Cladocera</taxon>
        <taxon>Anomopoda</taxon>
        <taxon>Daphniidae</taxon>
        <taxon>Daphnia</taxon>
    </lineage>
</organism>
<dbReference type="EMBL" id="GDIQ01092663">
    <property type="protein sequence ID" value="JAL59063.1"/>
    <property type="molecule type" value="Transcribed_RNA"/>
</dbReference>